<dbReference type="InterPro" id="IPR009100">
    <property type="entry name" value="AcylCoA_DH/oxidase_NM_dom_sf"/>
</dbReference>
<keyword evidence="1" id="KW-1133">Transmembrane helix</keyword>
<evidence type="ECO:0000259" key="2">
    <source>
        <dbReference type="Pfam" id="PF02771"/>
    </source>
</evidence>
<protein>
    <submittedName>
        <fullName evidence="4">Acyl-CoA dehydrogenase/oxidase N-terminal domain-containing protein</fullName>
    </submittedName>
</protein>
<dbReference type="Proteomes" id="UP000887563">
    <property type="component" value="Unplaced"/>
</dbReference>
<reference evidence="4" key="1">
    <citation type="submission" date="2022-11" db="UniProtKB">
        <authorList>
            <consortium name="WormBaseParasite"/>
        </authorList>
    </citation>
    <scope>IDENTIFICATION</scope>
</reference>
<dbReference type="InterPro" id="IPR037069">
    <property type="entry name" value="AcylCoA_DH/ox_N_sf"/>
</dbReference>
<dbReference type="SUPFAM" id="SSF56645">
    <property type="entry name" value="Acyl-CoA dehydrogenase NM domain-like"/>
    <property type="match status" value="1"/>
</dbReference>
<keyword evidence="1" id="KW-0812">Transmembrane</keyword>
<feature type="domain" description="Acyl-CoA dehydrogenase/oxidase N-terminal" evidence="2">
    <location>
        <begin position="36"/>
        <end position="90"/>
    </location>
</feature>
<proteinExistence type="predicted"/>
<dbReference type="AlphaFoldDB" id="A0A914KXU6"/>
<accession>A0A914KXU6</accession>
<evidence type="ECO:0000313" key="4">
    <source>
        <dbReference type="WBParaSite" id="Minc3s00165g06523"/>
    </source>
</evidence>
<dbReference type="WBParaSite" id="Minc3s00165g06523">
    <property type="protein sequence ID" value="Minc3s00165g06523"/>
    <property type="gene ID" value="Minc3s00165g06523"/>
</dbReference>
<dbReference type="Pfam" id="PF02771">
    <property type="entry name" value="Acyl-CoA_dh_N"/>
    <property type="match status" value="1"/>
</dbReference>
<organism evidence="3 4">
    <name type="scientific">Meloidogyne incognita</name>
    <name type="common">Southern root-knot nematode worm</name>
    <name type="synonym">Oxyuris incognita</name>
    <dbReference type="NCBI Taxonomy" id="6306"/>
    <lineage>
        <taxon>Eukaryota</taxon>
        <taxon>Metazoa</taxon>
        <taxon>Ecdysozoa</taxon>
        <taxon>Nematoda</taxon>
        <taxon>Chromadorea</taxon>
        <taxon>Rhabditida</taxon>
        <taxon>Tylenchina</taxon>
        <taxon>Tylenchomorpha</taxon>
        <taxon>Tylenchoidea</taxon>
        <taxon>Meloidogynidae</taxon>
        <taxon>Meloidogyninae</taxon>
        <taxon>Meloidogyne</taxon>
        <taxon>Meloidogyne incognita group</taxon>
    </lineage>
</organism>
<keyword evidence="3" id="KW-1185">Reference proteome</keyword>
<sequence>MTIKLSHRLLSNKLILSLMRNAPLFSSKRSLSFDLTEQQKKLKNKAKQFSKQTIMPKAVEYDTKVEFPSKIIKQVHSRGLMNSLVPVEYGFVFYLVSLFVSSWIYFFQLLRGKVLLLFPPAWSDKYTALCRPYDTITFIE</sequence>
<name>A0A914KXU6_MELIC</name>
<dbReference type="Gene3D" id="1.10.540.10">
    <property type="entry name" value="Acyl-CoA dehydrogenase/oxidase, N-terminal domain"/>
    <property type="match status" value="1"/>
</dbReference>
<dbReference type="GO" id="GO:0016627">
    <property type="term" value="F:oxidoreductase activity, acting on the CH-CH group of donors"/>
    <property type="evidence" value="ECO:0007669"/>
    <property type="project" value="InterPro"/>
</dbReference>
<keyword evidence="1" id="KW-0472">Membrane</keyword>
<dbReference type="GO" id="GO:0050660">
    <property type="term" value="F:flavin adenine dinucleotide binding"/>
    <property type="evidence" value="ECO:0007669"/>
    <property type="project" value="InterPro"/>
</dbReference>
<evidence type="ECO:0000313" key="3">
    <source>
        <dbReference type="Proteomes" id="UP000887563"/>
    </source>
</evidence>
<dbReference type="InterPro" id="IPR013786">
    <property type="entry name" value="AcylCoA_DH/ox_N"/>
</dbReference>
<evidence type="ECO:0000256" key="1">
    <source>
        <dbReference type="SAM" id="Phobius"/>
    </source>
</evidence>
<feature type="transmembrane region" description="Helical" evidence="1">
    <location>
        <begin position="91"/>
        <end position="110"/>
    </location>
</feature>